<reference evidence="1 2" key="1">
    <citation type="journal article" date="2015" name="Int J Genomics">
        <title>Comparative Genomics Revealed Genetic Diversity and Species/Strain-Level Differences in Carbohydrate Metabolism of Three Probiotic Bifidobacterial Species.</title>
        <authorList>
            <person name="Odamaki T."/>
            <person name="Horigome A."/>
            <person name="Sugahara H."/>
            <person name="Hashikura N."/>
            <person name="Minami J."/>
            <person name="Xiao J.Z."/>
            <person name="Abe F."/>
        </authorList>
    </citation>
    <scope>NUCLEOTIDE SEQUENCE [LARGE SCALE GENOMIC DNA]</scope>
    <source>
        <strain evidence="1 2">MCC 1128</strain>
    </source>
</reference>
<evidence type="ECO:0000313" key="2">
    <source>
        <dbReference type="Proteomes" id="UP000037193"/>
    </source>
</evidence>
<accession>A0A0L7B574</accession>
<dbReference type="AlphaFoldDB" id="A0A0L7B574"/>
<evidence type="ECO:0000313" key="1">
    <source>
        <dbReference type="EMBL" id="KOA42627.1"/>
    </source>
</evidence>
<proteinExistence type="predicted"/>
<sequence>MASPVSDAVAVAQVSVVGAAASRELFGHGPASGAVEGAAGAEEHAAADVDAAVGSERVADHVDGFEVEAFAVPFLVHVEFERVLQVADDAAGGDLQISFGGADEQQVVHVPQLVRDEPAAGDLAGAPAGAFDGHGRRFDPVVGVAEVVVGEPLAQVAADVEAVVALVPVDEVEHEAQQDRVADVAREHRLQCGAVDAGIVFAHVELHEPFAGSFACPSFDRAAGVDGAAIGDAGGLPSAHLRVEQRLEGHDGHMVVDLVAYRFAADDAVFAADRFDAVEVRDPGVAVSAFAYLVGDPFGEPVEVGVGFEEAGHVAAGPFALEVVIDRPADEHGRGAAGVLAMGFQSVSYLDYAGVRRCWMGSGLLAGCSV</sequence>
<organism evidence="1 2">
    <name type="scientific">Bifidobacterium breve MCC 1128</name>
    <dbReference type="NCBI Taxonomy" id="1365965"/>
    <lineage>
        <taxon>Bacteria</taxon>
        <taxon>Bacillati</taxon>
        <taxon>Actinomycetota</taxon>
        <taxon>Actinomycetes</taxon>
        <taxon>Bifidobacteriales</taxon>
        <taxon>Bifidobacteriaceae</taxon>
        <taxon>Bifidobacterium</taxon>
    </lineage>
</organism>
<gene>
    <name evidence="1" type="ORF">BBM1128_02610</name>
</gene>
<name>A0A0L7B574_BIFBR</name>
<comment type="caution">
    <text evidence="1">The sequence shown here is derived from an EMBL/GenBank/DDBJ whole genome shotgun (WGS) entry which is preliminary data.</text>
</comment>
<dbReference type="Proteomes" id="UP000037193">
    <property type="component" value="Unassembled WGS sequence"/>
</dbReference>
<dbReference type="EMBL" id="AVQD01000004">
    <property type="protein sequence ID" value="KOA42627.1"/>
    <property type="molecule type" value="Genomic_DNA"/>
</dbReference>
<protein>
    <submittedName>
        <fullName evidence="1">Uncharacterized protein</fullName>
    </submittedName>
</protein>